<evidence type="ECO:0000313" key="5">
    <source>
        <dbReference type="Proteomes" id="UP000199706"/>
    </source>
</evidence>
<dbReference type="InterPro" id="IPR000182">
    <property type="entry name" value="GNAT_dom"/>
</dbReference>
<dbReference type="PANTHER" id="PTHR43877">
    <property type="entry name" value="AMINOALKYLPHOSPHONATE N-ACETYLTRANSFERASE-RELATED-RELATED"/>
    <property type="match status" value="1"/>
</dbReference>
<protein>
    <submittedName>
        <fullName evidence="4">Acetyltransferase (GNAT) domain-containing protein</fullName>
    </submittedName>
</protein>
<keyword evidence="2" id="KW-0012">Acyltransferase</keyword>
<feature type="domain" description="N-acetyltransferase" evidence="3">
    <location>
        <begin position="1"/>
        <end position="149"/>
    </location>
</feature>
<reference evidence="4 5" key="1">
    <citation type="submission" date="2016-10" db="EMBL/GenBank/DDBJ databases">
        <authorList>
            <person name="de Groot N.N."/>
        </authorList>
    </citation>
    <scope>NUCLEOTIDE SEQUENCE [LARGE SCALE GENOMIC DNA]</scope>
    <source>
        <strain evidence="4 5">LMG 2247</strain>
    </source>
</reference>
<accession>A0A1G8ICA4</accession>
<dbReference type="Proteomes" id="UP000199706">
    <property type="component" value="Unassembled WGS sequence"/>
</dbReference>
<dbReference type="CDD" id="cd04301">
    <property type="entry name" value="NAT_SF"/>
    <property type="match status" value="1"/>
</dbReference>
<dbReference type="EMBL" id="FNCJ01000018">
    <property type="protein sequence ID" value="SDI16190.1"/>
    <property type="molecule type" value="Genomic_DNA"/>
</dbReference>
<dbReference type="SUPFAM" id="SSF55729">
    <property type="entry name" value="Acyl-CoA N-acyltransferases (Nat)"/>
    <property type="match status" value="1"/>
</dbReference>
<keyword evidence="1 4" id="KW-0808">Transferase</keyword>
<dbReference type="PROSITE" id="PS51186">
    <property type="entry name" value="GNAT"/>
    <property type="match status" value="1"/>
</dbReference>
<dbReference type="PANTHER" id="PTHR43877:SF1">
    <property type="entry name" value="ACETYLTRANSFERASE"/>
    <property type="match status" value="1"/>
</dbReference>
<gene>
    <name evidence="4" type="ORF">SAMN05216466_11831</name>
</gene>
<evidence type="ECO:0000256" key="2">
    <source>
        <dbReference type="ARBA" id="ARBA00023315"/>
    </source>
</evidence>
<evidence type="ECO:0000259" key="3">
    <source>
        <dbReference type="PROSITE" id="PS51186"/>
    </source>
</evidence>
<dbReference type="RefSeq" id="WP_175772154.1">
    <property type="nucleotide sequence ID" value="NZ_CADERL010000003.1"/>
</dbReference>
<dbReference type="InterPro" id="IPR050832">
    <property type="entry name" value="Bact_Acetyltransf"/>
</dbReference>
<evidence type="ECO:0000256" key="1">
    <source>
        <dbReference type="ARBA" id="ARBA00022679"/>
    </source>
</evidence>
<proteinExistence type="predicted"/>
<dbReference type="AlphaFoldDB" id="A0A1G8ICA4"/>
<organism evidence="4 5">
    <name type="scientific">Paraburkholderia phenazinium</name>
    <dbReference type="NCBI Taxonomy" id="60549"/>
    <lineage>
        <taxon>Bacteria</taxon>
        <taxon>Pseudomonadati</taxon>
        <taxon>Pseudomonadota</taxon>
        <taxon>Betaproteobacteria</taxon>
        <taxon>Burkholderiales</taxon>
        <taxon>Burkholderiaceae</taxon>
        <taxon>Paraburkholderia</taxon>
    </lineage>
</organism>
<sequence>MKIEDIQASDASSLEPMMLHTIRTSVRVDEVEMVAVVANVLANMRWAFDHAQQCVHLKCVDEGRIVGVVLVKNFWNLCSLFVDPDYHRRGLGRRLIEAAVEQCAPRNERSYLQVNAAPNAVAFYRSLGFAKLEGAKGFGTSTPMALPLSAQ</sequence>
<evidence type="ECO:0000313" key="4">
    <source>
        <dbReference type="EMBL" id="SDI16190.1"/>
    </source>
</evidence>
<dbReference type="InterPro" id="IPR016181">
    <property type="entry name" value="Acyl_CoA_acyltransferase"/>
</dbReference>
<dbReference type="Gene3D" id="3.40.630.30">
    <property type="match status" value="1"/>
</dbReference>
<dbReference type="GO" id="GO:0016747">
    <property type="term" value="F:acyltransferase activity, transferring groups other than amino-acyl groups"/>
    <property type="evidence" value="ECO:0007669"/>
    <property type="project" value="InterPro"/>
</dbReference>
<dbReference type="Pfam" id="PF13673">
    <property type="entry name" value="Acetyltransf_10"/>
    <property type="match status" value="1"/>
</dbReference>
<name>A0A1G8ICA4_9BURK</name>